<dbReference type="EMBL" id="CABVLU010000004">
    <property type="protein sequence ID" value="VVT56778.1"/>
    <property type="molecule type" value="Genomic_DNA"/>
</dbReference>
<evidence type="ECO:0000256" key="9">
    <source>
        <dbReference type="ARBA" id="ARBA00022982"/>
    </source>
</evidence>
<dbReference type="InterPro" id="IPR017938">
    <property type="entry name" value="Riboflavin_synthase-like_b-brl"/>
</dbReference>
<dbReference type="RefSeq" id="XP_031855870.1">
    <property type="nucleotide sequence ID" value="XM_031999979.1"/>
</dbReference>
<gene>
    <name evidence="19" type="ORF">SAPINGB_P005265</name>
</gene>
<evidence type="ECO:0000256" key="3">
    <source>
        <dbReference type="ARBA" id="ARBA00012668"/>
    </source>
</evidence>
<keyword evidence="9" id="KW-0249">Electron transport</keyword>
<feature type="transmembrane region" description="Helical" evidence="16">
    <location>
        <begin position="374"/>
        <end position="397"/>
    </location>
</feature>
<evidence type="ECO:0000259" key="18">
    <source>
        <dbReference type="PROSITE" id="PS51384"/>
    </source>
</evidence>
<dbReference type="GO" id="GO:0006826">
    <property type="term" value="P:iron ion transport"/>
    <property type="evidence" value="ECO:0007669"/>
    <property type="project" value="TreeGrafter"/>
</dbReference>
<dbReference type="SUPFAM" id="SSF63380">
    <property type="entry name" value="Riboflavin synthase domain-like"/>
    <property type="match status" value="1"/>
</dbReference>
<evidence type="ECO:0000256" key="12">
    <source>
        <dbReference type="ARBA" id="ARBA00023065"/>
    </source>
</evidence>
<dbReference type="CDD" id="cd06186">
    <property type="entry name" value="NOX_Duox_like_FAD_NADP"/>
    <property type="match status" value="1"/>
</dbReference>
<dbReference type="SUPFAM" id="SSF52343">
    <property type="entry name" value="Ferredoxin reductase-like, C-terminal NADP-linked domain"/>
    <property type="match status" value="1"/>
</dbReference>
<reference evidence="19 20" key="1">
    <citation type="submission" date="2019-09" db="EMBL/GenBank/DDBJ databases">
        <authorList>
            <person name="Brejova B."/>
        </authorList>
    </citation>
    <scope>NUCLEOTIDE SEQUENCE [LARGE SCALE GENOMIC DNA]</scope>
</reference>
<dbReference type="GO" id="GO:0006879">
    <property type="term" value="P:intracellular iron ion homeostasis"/>
    <property type="evidence" value="ECO:0007669"/>
    <property type="project" value="TreeGrafter"/>
</dbReference>
<dbReference type="InterPro" id="IPR013121">
    <property type="entry name" value="Fe_red_NAD-bd_6"/>
</dbReference>
<evidence type="ECO:0000256" key="17">
    <source>
        <dbReference type="SAM" id="SignalP"/>
    </source>
</evidence>
<keyword evidence="8" id="KW-0274">FAD</keyword>
<evidence type="ECO:0000256" key="4">
    <source>
        <dbReference type="ARBA" id="ARBA00022448"/>
    </source>
</evidence>
<evidence type="ECO:0000256" key="8">
    <source>
        <dbReference type="ARBA" id="ARBA00022827"/>
    </source>
</evidence>
<evidence type="ECO:0000256" key="1">
    <source>
        <dbReference type="ARBA" id="ARBA00004651"/>
    </source>
</evidence>
<keyword evidence="17" id="KW-0732">Signal</keyword>
<evidence type="ECO:0000256" key="14">
    <source>
        <dbReference type="ARBA" id="ARBA00023180"/>
    </source>
</evidence>
<comment type="subcellular location">
    <subcellularLocation>
        <location evidence="1">Cell membrane</location>
        <topology evidence="1">Multi-pass membrane protein</topology>
    </subcellularLocation>
</comment>
<feature type="transmembrane region" description="Helical" evidence="16">
    <location>
        <begin position="307"/>
        <end position="326"/>
    </location>
</feature>
<dbReference type="InterPro" id="IPR051410">
    <property type="entry name" value="Ferric/Cupric_Reductase"/>
</dbReference>
<dbReference type="GeneID" id="43584079"/>
<organism evidence="19 20">
    <name type="scientific">Magnusiomyces paraingens</name>
    <dbReference type="NCBI Taxonomy" id="2606893"/>
    <lineage>
        <taxon>Eukaryota</taxon>
        <taxon>Fungi</taxon>
        <taxon>Dikarya</taxon>
        <taxon>Ascomycota</taxon>
        <taxon>Saccharomycotina</taxon>
        <taxon>Dipodascomycetes</taxon>
        <taxon>Dipodascales</taxon>
        <taxon>Dipodascaceae</taxon>
        <taxon>Magnusiomyces</taxon>
    </lineage>
</organism>
<accession>A0A5E8C4M3</accession>
<dbReference type="InterPro" id="IPR039261">
    <property type="entry name" value="FNR_nucleotide-bd"/>
</dbReference>
<dbReference type="GO" id="GO:0005886">
    <property type="term" value="C:plasma membrane"/>
    <property type="evidence" value="ECO:0007669"/>
    <property type="project" value="UniProtKB-SubCell"/>
</dbReference>
<evidence type="ECO:0000313" key="20">
    <source>
        <dbReference type="Proteomes" id="UP000398389"/>
    </source>
</evidence>
<evidence type="ECO:0000256" key="15">
    <source>
        <dbReference type="ARBA" id="ARBA00048483"/>
    </source>
</evidence>
<evidence type="ECO:0000256" key="10">
    <source>
        <dbReference type="ARBA" id="ARBA00022989"/>
    </source>
</evidence>
<dbReference type="InterPro" id="IPR013112">
    <property type="entry name" value="FAD-bd_8"/>
</dbReference>
<evidence type="ECO:0000256" key="7">
    <source>
        <dbReference type="ARBA" id="ARBA00022692"/>
    </source>
</evidence>
<feature type="transmembrane region" description="Helical" evidence="16">
    <location>
        <begin position="151"/>
        <end position="173"/>
    </location>
</feature>
<evidence type="ECO:0000256" key="11">
    <source>
        <dbReference type="ARBA" id="ARBA00023002"/>
    </source>
</evidence>
<feature type="transmembrane region" description="Helical" evidence="16">
    <location>
        <begin position="272"/>
        <end position="295"/>
    </location>
</feature>
<comment type="catalytic activity">
    <reaction evidence="15">
        <text>2 a Fe(II)-siderophore + NADP(+) + H(+) = 2 a Fe(III)-siderophore + NADPH</text>
        <dbReference type="Rhea" id="RHEA:28795"/>
        <dbReference type="Rhea" id="RHEA-COMP:11342"/>
        <dbReference type="Rhea" id="RHEA-COMP:11344"/>
        <dbReference type="ChEBI" id="CHEBI:15378"/>
        <dbReference type="ChEBI" id="CHEBI:29033"/>
        <dbReference type="ChEBI" id="CHEBI:29034"/>
        <dbReference type="ChEBI" id="CHEBI:57783"/>
        <dbReference type="ChEBI" id="CHEBI:58349"/>
        <dbReference type="EC" id="1.16.1.9"/>
    </reaction>
</comment>
<keyword evidence="14" id="KW-0325">Glycoprotein</keyword>
<name>A0A5E8C4M3_9ASCO</name>
<dbReference type="SFLD" id="SFLDG01168">
    <property type="entry name" value="Ferric_reductase_subgroup_(FRE"/>
    <property type="match status" value="1"/>
</dbReference>
<dbReference type="Gene3D" id="2.40.30.10">
    <property type="entry name" value="Translation factors"/>
    <property type="match status" value="1"/>
</dbReference>
<dbReference type="InterPro" id="IPR013130">
    <property type="entry name" value="Fe3_Rdtase_TM_dom"/>
</dbReference>
<dbReference type="SFLD" id="SFLDS00052">
    <property type="entry name" value="Ferric_Reductase_Domain"/>
    <property type="match status" value="1"/>
</dbReference>
<protein>
    <recommendedName>
        <fullName evidence="3">ferric-chelate reductase (NADPH)</fullName>
        <ecNumber evidence="3">1.16.1.9</ecNumber>
    </recommendedName>
</protein>
<evidence type="ECO:0000256" key="16">
    <source>
        <dbReference type="SAM" id="Phobius"/>
    </source>
</evidence>
<feature type="transmembrane region" description="Helical" evidence="16">
    <location>
        <begin position="403"/>
        <end position="423"/>
    </location>
</feature>
<keyword evidence="12" id="KW-0406">Ion transport</keyword>
<dbReference type="Proteomes" id="UP000398389">
    <property type="component" value="Unassembled WGS sequence"/>
</dbReference>
<keyword evidence="13 16" id="KW-0472">Membrane</keyword>
<dbReference type="OrthoDB" id="167398at2759"/>
<keyword evidence="11" id="KW-0560">Oxidoreductase</keyword>
<feature type="chain" id="PRO_5022812013" description="ferric-chelate reductase (NADPH)" evidence="17">
    <location>
        <begin position="18"/>
        <end position="884"/>
    </location>
</feature>
<keyword evidence="7 16" id="KW-0812">Transmembrane</keyword>
<dbReference type="Pfam" id="PF08030">
    <property type="entry name" value="NAD_binding_6"/>
    <property type="match status" value="1"/>
</dbReference>
<evidence type="ECO:0000256" key="2">
    <source>
        <dbReference type="ARBA" id="ARBA00006278"/>
    </source>
</evidence>
<keyword evidence="10 16" id="KW-1133">Transmembrane helix</keyword>
<dbReference type="GO" id="GO:0015677">
    <property type="term" value="P:copper ion import"/>
    <property type="evidence" value="ECO:0007669"/>
    <property type="project" value="TreeGrafter"/>
</dbReference>
<evidence type="ECO:0000256" key="13">
    <source>
        <dbReference type="ARBA" id="ARBA00023136"/>
    </source>
</evidence>
<dbReference type="AlphaFoldDB" id="A0A5E8C4M3"/>
<dbReference type="InterPro" id="IPR017927">
    <property type="entry name" value="FAD-bd_FR_type"/>
</dbReference>
<dbReference type="GO" id="GO:0052851">
    <property type="term" value="F:ferric-chelate reductase (NADPH) activity"/>
    <property type="evidence" value="ECO:0007669"/>
    <property type="project" value="UniProtKB-EC"/>
</dbReference>
<dbReference type="PANTHER" id="PTHR32361:SF9">
    <property type="entry name" value="FERRIC REDUCTASE TRANSMEMBRANE COMPONENT 3-RELATED"/>
    <property type="match status" value="1"/>
</dbReference>
<keyword evidence="20" id="KW-1185">Reference proteome</keyword>
<feature type="transmembrane region" description="Helical" evidence="16">
    <location>
        <begin position="346"/>
        <end position="367"/>
    </location>
</feature>
<keyword evidence="5" id="KW-1003">Cell membrane</keyword>
<dbReference type="EC" id="1.16.1.9" evidence="3"/>
<proteinExistence type="inferred from homology"/>
<evidence type="ECO:0000313" key="19">
    <source>
        <dbReference type="EMBL" id="VVT56778.1"/>
    </source>
</evidence>
<dbReference type="Pfam" id="PF01794">
    <property type="entry name" value="Ferric_reduct"/>
    <property type="match status" value="1"/>
</dbReference>
<keyword evidence="6" id="KW-0285">Flavoprotein</keyword>
<evidence type="ECO:0000256" key="6">
    <source>
        <dbReference type="ARBA" id="ARBA00022630"/>
    </source>
</evidence>
<feature type="transmembrane region" description="Helical" evidence="16">
    <location>
        <begin position="232"/>
        <end position="252"/>
    </location>
</feature>
<dbReference type="Pfam" id="PF08022">
    <property type="entry name" value="FAD_binding_8"/>
    <property type="match status" value="1"/>
</dbReference>
<dbReference type="PROSITE" id="PS51384">
    <property type="entry name" value="FAD_FR"/>
    <property type="match status" value="1"/>
</dbReference>
<evidence type="ECO:0000256" key="5">
    <source>
        <dbReference type="ARBA" id="ARBA00022475"/>
    </source>
</evidence>
<sequence>MKILFVLIGLLASQAVAMWPNSWIVGNTCEVIAGRNFDNCTSQEHECLCTNQNFLSSVVQCLNDNLSKTSQIDKAWDFVLNKRCHSPENFSSDDIYKRSLTYLSQKSTVQLNASTKYTDVFTQPIVGDRTAIRETYTSIYYNLHNRDVGTWQGSVLVMIWVFIIGMSGLYRFIRYISVTFAPKSQSMGRPGWITRNYHKHISIPAAFGHRHIDRYYLFDFIPIFFPTRFESIVISFYTLMTLIFMCTGYKFQHNNPLWATHYSELVLNVSNRAGILASIQIPLLTLFALRNSFLIWISGWSFATFNAYHRAISRVTVLLAIIHAASKHEMMLSFHAPLRLIYYPTMLFRLGVTALVLWTLMILLGFFRVKYYELFLFVHIVGAVASYICILFHLNHVGYKQTIYVSLAMILGDIMFRIGRILFSNTSLFLKPIEGSKRLTKASLSLLPSDVINVRVRTPIHWPFAPGQYVYIHFNRMNIFESHPFSAVGPSSDGESFQLLCKARGGITKRLYDHMLELGANSGEKIEMSVLIEGPYGVHCPVERFDSVLLVAGGIGITGIIPYAEYLALSPQYHEIVLLWTVSSVEELTWIDERLQWLSETGKAKIKLYVTRGGTAPKTKEDTVIEDGVAMTELDKSVIMDPPPSFPRHSYETDQMYLVGEGNTKRYSETGEPGMRRKMSFRKHIKSLSQNSIRVDLDQRMENIDGNEMVDWTDYSTHHHHHLRHNSKNGSLYYAQTPITEEDQSTKHNTASTNTAINTAAQTPVKSSTPLPYQPGYRYSYTPGKRTSAILAQSASTADQKTAPHSINVEEIVPAQSWMSHVIEGGRPNLMETVQEFFRNSSGSVCVVGCGPARMMDTLRRATCVHYDLVENGRLEYYEEAFTW</sequence>
<dbReference type="PANTHER" id="PTHR32361">
    <property type="entry name" value="FERRIC/CUPRIC REDUCTASE TRANSMEMBRANE COMPONENT"/>
    <property type="match status" value="1"/>
</dbReference>
<dbReference type="Gene3D" id="3.40.50.80">
    <property type="entry name" value="Nucleotide-binding domain of ferredoxin-NADP reductase (FNR) module"/>
    <property type="match status" value="2"/>
</dbReference>
<feature type="signal peptide" evidence="17">
    <location>
        <begin position="1"/>
        <end position="17"/>
    </location>
</feature>
<keyword evidence="4" id="KW-0813">Transport</keyword>
<comment type="similarity">
    <text evidence="2">Belongs to the ferric reductase (FRE) family.</text>
</comment>
<feature type="domain" description="FAD-binding FR-type" evidence="18">
    <location>
        <begin position="426"/>
        <end position="542"/>
    </location>
</feature>